<dbReference type="RefSeq" id="WP_146455744.1">
    <property type="nucleotide sequence ID" value="NZ_SJPW01000002.1"/>
</dbReference>
<feature type="region of interest" description="Disordered" evidence="1">
    <location>
        <begin position="1"/>
        <end position="31"/>
    </location>
</feature>
<evidence type="ECO:0000313" key="3">
    <source>
        <dbReference type="Proteomes" id="UP000318288"/>
    </source>
</evidence>
<accession>A0A5C6FDF1</accession>
<evidence type="ECO:0000256" key="1">
    <source>
        <dbReference type="SAM" id="MobiDB-lite"/>
    </source>
</evidence>
<proteinExistence type="predicted"/>
<evidence type="ECO:0008006" key="4">
    <source>
        <dbReference type="Google" id="ProtNLM"/>
    </source>
</evidence>
<reference evidence="2 3" key="1">
    <citation type="submission" date="2019-02" db="EMBL/GenBank/DDBJ databases">
        <title>Deep-cultivation of Planctomycetes and their phenomic and genomic characterization uncovers novel biology.</title>
        <authorList>
            <person name="Wiegand S."/>
            <person name="Jogler M."/>
            <person name="Boedeker C."/>
            <person name="Pinto D."/>
            <person name="Vollmers J."/>
            <person name="Rivas-Marin E."/>
            <person name="Kohn T."/>
            <person name="Peeters S.H."/>
            <person name="Heuer A."/>
            <person name="Rast P."/>
            <person name="Oberbeckmann S."/>
            <person name="Bunk B."/>
            <person name="Jeske O."/>
            <person name="Meyerdierks A."/>
            <person name="Storesund J.E."/>
            <person name="Kallscheuer N."/>
            <person name="Luecker S."/>
            <person name="Lage O.M."/>
            <person name="Pohl T."/>
            <person name="Merkel B.J."/>
            <person name="Hornburger P."/>
            <person name="Mueller R.-W."/>
            <person name="Bruemmer F."/>
            <person name="Labrenz M."/>
            <person name="Spormann A.M."/>
            <person name="Op Den Camp H."/>
            <person name="Overmann J."/>
            <person name="Amann R."/>
            <person name="Jetten M.S.M."/>
            <person name="Mascher T."/>
            <person name="Medema M.H."/>
            <person name="Devos D.P."/>
            <person name="Kaster A.-K."/>
            <person name="Ovreas L."/>
            <person name="Rohde M."/>
            <person name="Galperin M.Y."/>
            <person name="Jogler C."/>
        </authorList>
    </citation>
    <scope>NUCLEOTIDE SEQUENCE [LARGE SCALE GENOMIC DNA]</scope>
    <source>
        <strain evidence="2 3">Poly51</strain>
    </source>
</reference>
<gene>
    <name evidence="2" type="ORF">Poly51_14560</name>
</gene>
<sequence>MADAKTPEADKPAAAAAPAAGAQTQAQQPVQVQVNDENAAACYANFCRVTGSPEELIVDFGLNPQPIGVPKDPIQVNQRIILNFFTAKRLLAALQMSVARHESVFGVLETDINKRVRPGLMQQQADAEKKS</sequence>
<protein>
    <recommendedName>
        <fullName evidence="4">DUF3467 domain-containing protein</fullName>
    </recommendedName>
</protein>
<dbReference type="EMBL" id="SJPW01000002">
    <property type="protein sequence ID" value="TWU58677.1"/>
    <property type="molecule type" value="Genomic_DNA"/>
</dbReference>
<comment type="caution">
    <text evidence="2">The sequence shown here is derived from an EMBL/GenBank/DDBJ whole genome shotgun (WGS) entry which is preliminary data.</text>
</comment>
<dbReference type="Proteomes" id="UP000318288">
    <property type="component" value="Unassembled WGS sequence"/>
</dbReference>
<organism evidence="2 3">
    <name type="scientific">Rubripirellula tenax</name>
    <dbReference type="NCBI Taxonomy" id="2528015"/>
    <lineage>
        <taxon>Bacteria</taxon>
        <taxon>Pseudomonadati</taxon>
        <taxon>Planctomycetota</taxon>
        <taxon>Planctomycetia</taxon>
        <taxon>Pirellulales</taxon>
        <taxon>Pirellulaceae</taxon>
        <taxon>Rubripirellula</taxon>
    </lineage>
</organism>
<dbReference type="Pfam" id="PF11950">
    <property type="entry name" value="DUF3467"/>
    <property type="match status" value="1"/>
</dbReference>
<dbReference type="AlphaFoldDB" id="A0A5C6FDF1"/>
<feature type="compositionally biased region" description="Low complexity" evidence="1">
    <location>
        <begin position="12"/>
        <end position="31"/>
    </location>
</feature>
<dbReference type="OrthoDB" id="277953at2"/>
<keyword evidence="3" id="KW-1185">Reference proteome</keyword>
<name>A0A5C6FDF1_9BACT</name>
<feature type="compositionally biased region" description="Basic and acidic residues" evidence="1">
    <location>
        <begin position="1"/>
        <end position="11"/>
    </location>
</feature>
<evidence type="ECO:0000313" key="2">
    <source>
        <dbReference type="EMBL" id="TWU58677.1"/>
    </source>
</evidence>
<dbReference type="InterPro" id="IPR021857">
    <property type="entry name" value="DUF3467"/>
</dbReference>